<accession>A0AAV0DNI2</accession>
<keyword evidence="4" id="KW-1185">Reference proteome</keyword>
<protein>
    <recommendedName>
        <fullName evidence="2">FAR1 domain-containing protein</fullName>
    </recommendedName>
</protein>
<evidence type="ECO:0000259" key="2">
    <source>
        <dbReference type="Pfam" id="PF03101"/>
    </source>
</evidence>
<dbReference type="Proteomes" id="UP001152523">
    <property type="component" value="Unassembled WGS sequence"/>
</dbReference>
<proteinExistence type="predicted"/>
<feature type="compositionally biased region" description="Basic and acidic residues" evidence="1">
    <location>
        <begin position="22"/>
        <end position="34"/>
    </location>
</feature>
<sequence length="128" mass="14909">MAAQSNSSQAQDHSTTNNNSNEIHEHEEHPTPDKMGMEVMCVCKEWIPTCDEELKPKEGMLFETLNECEKFYKTYAHHVGFSVRKYSSEKKKKTGELKYEYFLYSKQGYLENTKEAQIKGSGREWEAN</sequence>
<dbReference type="Pfam" id="PF03101">
    <property type="entry name" value="FAR1"/>
    <property type="match status" value="1"/>
</dbReference>
<organism evidence="3 4">
    <name type="scientific">Cuscuta epithymum</name>
    <dbReference type="NCBI Taxonomy" id="186058"/>
    <lineage>
        <taxon>Eukaryota</taxon>
        <taxon>Viridiplantae</taxon>
        <taxon>Streptophyta</taxon>
        <taxon>Embryophyta</taxon>
        <taxon>Tracheophyta</taxon>
        <taxon>Spermatophyta</taxon>
        <taxon>Magnoliopsida</taxon>
        <taxon>eudicotyledons</taxon>
        <taxon>Gunneridae</taxon>
        <taxon>Pentapetalae</taxon>
        <taxon>asterids</taxon>
        <taxon>lamiids</taxon>
        <taxon>Solanales</taxon>
        <taxon>Convolvulaceae</taxon>
        <taxon>Cuscuteae</taxon>
        <taxon>Cuscuta</taxon>
        <taxon>Cuscuta subgen. Cuscuta</taxon>
    </lineage>
</organism>
<dbReference type="PANTHER" id="PTHR46328">
    <property type="entry name" value="FAR-RED IMPAIRED RESPONSIVE (FAR1) FAMILY PROTEIN-RELATED"/>
    <property type="match status" value="1"/>
</dbReference>
<dbReference type="AlphaFoldDB" id="A0AAV0DNI2"/>
<dbReference type="InterPro" id="IPR004330">
    <property type="entry name" value="FAR1_DNA_bnd_dom"/>
</dbReference>
<evidence type="ECO:0000256" key="1">
    <source>
        <dbReference type="SAM" id="MobiDB-lite"/>
    </source>
</evidence>
<feature type="compositionally biased region" description="Polar residues" evidence="1">
    <location>
        <begin position="1"/>
        <end position="12"/>
    </location>
</feature>
<name>A0AAV0DNI2_9ASTE</name>
<feature type="domain" description="FAR1" evidence="2">
    <location>
        <begin position="70"/>
        <end position="116"/>
    </location>
</feature>
<reference evidence="3" key="1">
    <citation type="submission" date="2022-07" db="EMBL/GenBank/DDBJ databases">
        <authorList>
            <person name="Macas J."/>
            <person name="Novak P."/>
            <person name="Neumann P."/>
        </authorList>
    </citation>
    <scope>NUCLEOTIDE SEQUENCE</scope>
</reference>
<evidence type="ECO:0000313" key="4">
    <source>
        <dbReference type="Proteomes" id="UP001152523"/>
    </source>
</evidence>
<dbReference type="EMBL" id="CAMAPF010000121">
    <property type="protein sequence ID" value="CAH9103274.1"/>
    <property type="molecule type" value="Genomic_DNA"/>
</dbReference>
<feature type="region of interest" description="Disordered" evidence="1">
    <location>
        <begin position="1"/>
        <end position="34"/>
    </location>
</feature>
<evidence type="ECO:0000313" key="3">
    <source>
        <dbReference type="EMBL" id="CAH9103274.1"/>
    </source>
</evidence>
<comment type="caution">
    <text evidence="3">The sequence shown here is derived from an EMBL/GenBank/DDBJ whole genome shotgun (WGS) entry which is preliminary data.</text>
</comment>
<gene>
    <name evidence="3" type="ORF">CEPIT_LOCUS16369</name>
</gene>
<dbReference type="PANTHER" id="PTHR46328:SF30">
    <property type="entry name" value="OS04G0641500 PROTEIN"/>
    <property type="match status" value="1"/>
</dbReference>